<dbReference type="Pfam" id="PF20434">
    <property type="entry name" value="BD-FAE"/>
    <property type="match status" value="1"/>
</dbReference>
<dbReference type="InterPro" id="IPR029058">
    <property type="entry name" value="AB_hydrolase_fold"/>
</dbReference>
<dbReference type="AlphaFoldDB" id="A0A923KTR1"/>
<dbReference type="Gene3D" id="3.40.50.1820">
    <property type="entry name" value="alpha/beta hydrolase"/>
    <property type="match status" value="1"/>
</dbReference>
<dbReference type="PANTHER" id="PTHR48081">
    <property type="entry name" value="AB HYDROLASE SUPERFAMILY PROTEIN C4A8.06C"/>
    <property type="match status" value="1"/>
</dbReference>
<dbReference type="Proteomes" id="UP000627446">
    <property type="component" value="Unassembled WGS sequence"/>
</dbReference>
<sequence length="246" mass="26185">MAEDLSILTRTANPPDATIAYGGEPDQIADIRYGSRGSDLPLLVLIHGGFWKPEYDRAHAEAMSTALAEAGWTTLTLEYRRISGEPDVTVQDLSTAIESLPSRVDRHNGKLLLVGHSAGGHLVLWAAAKNSDAPIQGVLALAPAADLEMAHTMKLGDGAVERFLGQGPSNRQDLNPMLMPAPATVVTILHGAEDDIVPLAVAKSYCTAFAETRMVQLPDSGHFALIDPASTAWASVVSELESLSKR</sequence>
<feature type="domain" description="BD-FAE-like" evidence="2">
    <location>
        <begin position="37"/>
        <end position="202"/>
    </location>
</feature>
<dbReference type="InterPro" id="IPR049492">
    <property type="entry name" value="BD-FAE-like_dom"/>
</dbReference>
<evidence type="ECO:0000313" key="4">
    <source>
        <dbReference type="Proteomes" id="UP000627446"/>
    </source>
</evidence>
<dbReference type="EMBL" id="JACOFZ010000003">
    <property type="protein sequence ID" value="MBC3881879.1"/>
    <property type="molecule type" value="Genomic_DNA"/>
</dbReference>
<keyword evidence="4" id="KW-1185">Reference proteome</keyword>
<evidence type="ECO:0000259" key="2">
    <source>
        <dbReference type="Pfam" id="PF20434"/>
    </source>
</evidence>
<dbReference type="GO" id="GO:0016787">
    <property type="term" value="F:hydrolase activity"/>
    <property type="evidence" value="ECO:0007669"/>
    <property type="project" value="UniProtKB-KW"/>
</dbReference>
<comment type="caution">
    <text evidence="3">The sequence shown here is derived from an EMBL/GenBank/DDBJ whole genome shotgun (WGS) entry which is preliminary data.</text>
</comment>
<protein>
    <submittedName>
        <fullName evidence="3">Alpha/beta fold hydrolase</fullName>
    </submittedName>
</protein>
<dbReference type="RefSeq" id="WP_186916462.1">
    <property type="nucleotide sequence ID" value="NZ_JACOFZ010000003.1"/>
</dbReference>
<reference evidence="3" key="1">
    <citation type="submission" date="2020-08" db="EMBL/GenBank/DDBJ databases">
        <title>Novel species isolated from subtropical streams in China.</title>
        <authorList>
            <person name="Lu H."/>
        </authorList>
    </citation>
    <scope>NUCLEOTIDE SEQUENCE</scope>
    <source>
        <strain evidence="3">LX22W</strain>
    </source>
</reference>
<keyword evidence="1 3" id="KW-0378">Hydrolase</keyword>
<evidence type="ECO:0000313" key="3">
    <source>
        <dbReference type="EMBL" id="MBC3881879.1"/>
    </source>
</evidence>
<organism evidence="3 4">
    <name type="scientific">Undibacterium nitidum</name>
    <dbReference type="NCBI Taxonomy" id="2762298"/>
    <lineage>
        <taxon>Bacteria</taxon>
        <taxon>Pseudomonadati</taxon>
        <taxon>Pseudomonadota</taxon>
        <taxon>Betaproteobacteria</taxon>
        <taxon>Burkholderiales</taxon>
        <taxon>Oxalobacteraceae</taxon>
        <taxon>Undibacterium</taxon>
    </lineage>
</organism>
<accession>A0A923KTR1</accession>
<proteinExistence type="predicted"/>
<name>A0A923KTR1_9BURK</name>
<dbReference type="InterPro" id="IPR050300">
    <property type="entry name" value="GDXG_lipolytic_enzyme"/>
</dbReference>
<gene>
    <name evidence="3" type="ORF">H8K36_10870</name>
</gene>
<evidence type="ECO:0000256" key="1">
    <source>
        <dbReference type="ARBA" id="ARBA00022801"/>
    </source>
</evidence>
<dbReference type="SUPFAM" id="SSF53474">
    <property type="entry name" value="alpha/beta-Hydrolases"/>
    <property type="match status" value="1"/>
</dbReference>
<dbReference type="PANTHER" id="PTHR48081:SF33">
    <property type="entry name" value="KYNURENINE FORMAMIDASE"/>
    <property type="match status" value="1"/>
</dbReference>